<proteinExistence type="predicted"/>
<dbReference type="AlphaFoldDB" id="A0AAJ6NRR2"/>
<dbReference type="RefSeq" id="WP_281482686.1">
    <property type="nucleotide sequence ID" value="NZ_CP124543.1"/>
</dbReference>
<name>A0AAJ6NRR2_9CYAN</name>
<organism evidence="1 2">
    <name type="scientific">Halotia branconii CENA392</name>
    <dbReference type="NCBI Taxonomy" id="1539056"/>
    <lineage>
        <taxon>Bacteria</taxon>
        <taxon>Bacillati</taxon>
        <taxon>Cyanobacteriota</taxon>
        <taxon>Cyanophyceae</taxon>
        <taxon>Nostocales</taxon>
        <taxon>Nodulariaceae</taxon>
        <taxon>Halotia</taxon>
    </lineage>
</organism>
<dbReference type="KEGG" id="hbq:QI031_27190"/>
<sequence>MERRKILIATKTYPSISIKYKETVCTAGILLDNDENPLQWVRIYPIRFRELEIDKRYPRWSIISAEIEKNDKDYRTESFRLIDTSIEVIRKVSTENNWAEIKKIILPFKFRSPKEIQEQKKSLGLIKPLSIEKYFCKPTEREWSPKQQAIQDQLELLDLLEPSNPMSNLEKIPYKFGYKFTDDDGIKHEYSISDWEIMQLYRNCRNKSNFTDLESREKDALEKVRQKLEDSFMYEKDLHFIIGNLKNHANSFMIIGLVYPPIVKYEQISLFQI</sequence>
<protein>
    <submittedName>
        <fullName evidence="1">Uncharacterized protein</fullName>
    </submittedName>
</protein>
<dbReference type="EMBL" id="CP124543">
    <property type="protein sequence ID" value="WGV25385.1"/>
    <property type="molecule type" value="Genomic_DNA"/>
</dbReference>
<evidence type="ECO:0000313" key="1">
    <source>
        <dbReference type="EMBL" id="WGV25385.1"/>
    </source>
</evidence>
<evidence type="ECO:0000313" key="2">
    <source>
        <dbReference type="Proteomes" id="UP001223520"/>
    </source>
</evidence>
<reference evidence="1 2" key="1">
    <citation type="journal article" date="2023" name="Limnol Oceanogr Lett">
        <title>Environmental adaptations by the intertidal Antarctic cyanobacterium Halotia branconii CENA392 as revealed using long-read genome sequencing.</title>
        <authorList>
            <person name="Dextro R.B."/>
            <person name="Delbaje E."/>
            <person name="Freitas P.N.N."/>
            <person name="Geraldes V."/>
            <person name="Pinto E."/>
            <person name="Long P.F."/>
            <person name="Fiore M.F."/>
        </authorList>
    </citation>
    <scope>NUCLEOTIDE SEQUENCE [LARGE SCALE GENOMIC DNA]</scope>
    <source>
        <strain evidence="1 2">CENA392</strain>
    </source>
</reference>
<accession>A0AAJ6NRR2</accession>
<dbReference type="Proteomes" id="UP001223520">
    <property type="component" value="Chromosome"/>
</dbReference>
<keyword evidence="2" id="KW-1185">Reference proteome</keyword>
<gene>
    <name evidence="1" type="ORF">QI031_27190</name>
</gene>